<dbReference type="InterPro" id="IPR046540">
    <property type="entry name" value="DMFA2_C"/>
</dbReference>
<dbReference type="Pfam" id="PF20254">
    <property type="entry name" value="DMFA2_C"/>
    <property type="match status" value="1"/>
</dbReference>
<feature type="domain" description="N,N-dimethylformamidase beta subunit-like C-terminal" evidence="1">
    <location>
        <begin position="128"/>
        <end position="436"/>
    </location>
</feature>
<dbReference type="EMBL" id="CAFBSG010000003">
    <property type="protein sequence ID" value="CAB5239348.1"/>
    <property type="molecule type" value="Genomic_DNA"/>
</dbReference>
<dbReference type="AlphaFoldDB" id="A0A6J7XSF1"/>
<proteinExistence type="predicted"/>
<name>A0A6J7XSF1_9ZZZZ</name>
<sequence length="483" mass="52943">MVVANDLHVEGKGQEGLCPLKLGTMRGPHPLLRAIVASSIFISLIASSPHSHALGGCGWDTKDGWVARENAKAGNPTWDTGLPVRMSADFSRRNPGSSRIEGWFGSTSARCGQTVALHLVGLRDEAKISIYRMGYYKGAGARFISSARVKNPLWKYTISNQTPPGQYLFRLDQAKSVSAFVPLIIRDENSKSNITFISSVLTWQSYNQWGGSSLYKGPNAKRETQAKEVSFDRPYDGDGAGQFRYLEFPATQLAEKNGIAINYITDIDLDSDPTVLRSTQSIVVGGHSEYWTERMRGAIETSVNRGINLVSLGANTGYNRTILSQNSRAMGKIVKWRDPTIKKPESLLFGSQYFALGVHEDYVVTNAQVWPFNVLKQGQRIKGIAGNEVDSALNAKGPAIEVLAKSSNEAMATYYTLPSGSGILNMGTIGWVCAIGNICPWGHKFALRTRNEIRLVTEEIFTGLTKGPLGHWRLATPDIPARL</sequence>
<reference evidence="2" key="1">
    <citation type="submission" date="2020-05" db="EMBL/GenBank/DDBJ databases">
        <authorList>
            <person name="Chiriac C."/>
            <person name="Salcher M."/>
            <person name="Ghai R."/>
            <person name="Kavagutti S V."/>
        </authorList>
    </citation>
    <scope>NUCLEOTIDE SEQUENCE</scope>
</reference>
<gene>
    <name evidence="2" type="ORF">UFOPK3554_00218</name>
</gene>
<evidence type="ECO:0000259" key="1">
    <source>
        <dbReference type="Pfam" id="PF20254"/>
    </source>
</evidence>
<evidence type="ECO:0000313" key="2">
    <source>
        <dbReference type="EMBL" id="CAB5239348.1"/>
    </source>
</evidence>
<accession>A0A6J7XSF1</accession>
<organism evidence="2">
    <name type="scientific">freshwater metagenome</name>
    <dbReference type="NCBI Taxonomy" id="449393"/>
    <lineage>
        <taxon>unclassified sequences</taxon>
        <taxon>metagenomes</taxon>
        <taxon>ecological metagenomes</taxon>
    </lineage>
</organism>
<protein>
    <submittedName>
        <fullName evidence="2">Unannotated protein</fullName>
    </submittedName>
</protein>